<proteinExistence type="predicted"/>
<comment type="caution">
    <text evidence="2">The sequence shown here is derived from an EMBL/GenBank/DDBJ whole genome shotgun (WGS) entry which is preliminary data.</text>
</comment>
<name>A0A6B0GT46_9EURY</name>
<evidence type="ECO:0000313" key="2">
    <source>
        <dbReference type="EMBL" id="MWG34878.1"/>
    </source>
</evidence>
<dbReference type="Pfam" id="PF24379">
    <property type="entry name" value="DUF7535"/>
    <property type="match status" value="1"/>
</dbReference>
<gene>
    <name evidence="2" type="ORF">GQS65_10300</name>
</gene>
<reference evidence="2 3" key="1">
    <citation type="submission" date="2019-12" db="EMBL/GenBank/DDBJ databases">
        <title>Halocatena pleomorpha gen. nov. sp. nov., an extremely halophilic archaeon of family Halobacteriaceae isolated from saltpan soil.</title>
        <authorList>
            <person name="Pal Y."/>
            <person name="Verma A."/>
            <person name="Krishnamurthi S."/>
            <person name="Kumar P."/>
        </authorList>
    </citation>
    <scope>NUCLEOTIDE SEQUENCE [LARGE SCALE GENOMIC DNA]</scope>
    <source>
        <strain evidence="2 3">JCM 16495</strain>
    </source>
</reference>
<accession>A0A6B0GT46</accession>
<sequence>MSESDDPGVLREAIRSVTPASGGRPNMEMDVLGWGVFLGMVVLLVPLLPFILIVWLVSKLAERGERRLSDEN</sequence>
<dbReference type="Proteomes" id="UP000451471">
    <property type="component" value="Unassembled WGS sequence"/>
</dbReference>
<evidence type="ECO:0000256" key="1">
    <source>
        <dbReference type="SAM" id="Phobius"/>
    </source>
</evidence>
<feature type="transmembrane region" description="Helical" evidence="1">
    <location>
        <begin position="31"/>
        <end position="57"/>
    </location>
</feature>
<dbReference type="AlphaFoldDB" id="A0A6B0GT46"/>
<keyword evidence="1" id="KW-0812">Transmembrane</keyword>
<protein>
    <submittedName>
        <fullName evidence="2">Uncharacterized protein</fullName>
    </submittedName>
</protein>
<keyword evidence="1" id="KW-1133">Transmembrane helix</keyword>
<evidence type="ECO:0000313" key="3">
    <source>
        <dbReference type="Proteomes" id="UP000451471"/>
    </source>
</evidence>
<organism evidence="2 3">
    <name type="scientific">Halomarina oriensis</name>
    <dbReference type="NCBI Taxonomy" id="671145"/>
    <lineage>
        <taxon>Archaea</taxon>
        <taxon>Methanobacteriati</taxon>
        <taxon>Methanobacteriota</taxon>
        <taxon>Stenosarchaea group</taxon>
        <taxon>Halobacteria</taxon>
        <taxon>Halobacteriales</taxon>
        <taxon>Natronomonadaceae</taxon>
        <taxon>Halomarina</taxon>
    </lineage>
</organism>
<dbReference type="EMBL" id="WSZK01000015">
    <property type="protein sequence ID" value="MWG34878.1"/>
    <property type="molecule type" value="Genomic_DNA"/>
</dbReference>
<keyword evidence="3" id="KW-1185">Reference proteome</keyword>
<dbReference type="InterPro" id="IPR055957">
    <property type="entry name" value="DUF7535"/>
</dbReference>
<dbReference type="RefSeq" id="WP_158204513.1">
    <property type="nucleotide sequence ID" value="NZ_WSZK01000015.1"/>
</dbReference>
<keyword evidence="1" id="KW-0472">Membrane</keyword>